<sequence length="493" mass="56577">MNVVVEQFSAAFDDVTTQPGYISRQVLLKVLNHLDASWTTEGLELLLIDCGCSTNAPIDYCKFLQWLSQPSLVELPLKCRSERQRSQFLREQWEPFQEEVENLLQSTAARADAGFSLHEIMPSHLRLRALTDKCRSLTETWHGRANISYMYEMFMKMAERDGHSCYLFQDIPQQRSDDGFVRVLDGEVRIRLYSRPKAASHSKTSPLVGRMPQLAGESPIDNLQLPNLMRQKDALLVTVGRRIQQFFLWALRWKQRRILGKMFSMQSGRQDCAAVKARAQSMQEGDDSSVALNLLVEHGCLVESYGQVPQVIRTRADEFIAECLQRPEGELDEELADFLKHCQINPGRPYKADRVGHKLLLLKALRSPELRVMWRSDVEAFTQHRYITTTWIRKVPLYYLPDGSSDFTILRSPGAEESSRFRKNVFAYAESHGLGQSGGGGVDREDRVLEKFCCPQRKLRPNWEGTRKFRVTPERIPLDQGLQNQVKAKASHE</sequence>
<proteinExistence type="predicted"/>
<reference evidence="2" key="2">
    <citation type="submission" date="2024-04" db="EMBL/GenBank/DDBJ databases">
        <authorList>
            <person name="Chen Y."/>
            <person name="Shah S."/>
            <person name="Dougan E. K."/>
            <person name="Thang M."/>
            <person name="Chan C."/>
        </authorList>
    </citation>
    <scope>NUCLEOTIDE SEQUENCE [LARGE SCALE GENOMIC DNA]</scope>
</reference>
<gene>
    <name evidence="1" type="ORF">C1SCF055_LOCUS27902</name>
</gene>
<reference evidence="1" key="1">
    <citation type="submission" date="2022-10" db="EMBL/GenBank/DDBJ databases">
        <authorList>
            <person name="Chen Y."/>
            <person name="Dougan E. K."/>
            <person name="Chan C."/>
            <person name="Rhodes N."/>
            <person name="Thang M."/>
        </authorList>
    </citation>
    <scope>NUCLEOTIDE SEQUENCE</scope>
</reference>
<evidence type="ECO:0000313" key="3">
    <source>
        <dbReference type="EMBL" id="CAL4789215.1"/>
    </source>
</evidence>
<comment type="caution">
    <text evidence="1">The sequence shown here is derived from an EMBL/GenBank/DDBJ whole genome shotgun (WGS) entry which is preliminary data.</text>
</comment>
<evidence type="ECO:0000313" key="1">
    <source>
        <dbReference type="EMBL" id="CAI4001903.1"/>
    </source>
</evidence>
<accession>A0A9P1D3S8</accession>
<evidence type="ECO:0000313" key="2">
    <source>
        <dbReference type="EMBL" id="CAL1155278.1"/>
    </source>
</evidence>
<dbReference type="EMBL" id="CAMXCT030003006">
    <property type="protein sequence ID" value="CAL4789215.1"/>
    <property type="molecule type" value="Genomic_DNA"/>
</dbReference>
<organism evidence="1">
    <name type="scientific">Cladocopium goreaui</name>
    <dbReference type="NCBI Taxonomy" id="2562237"/>
    <lineage>
        <taxon>Eukaryota</taxon>
        <taxon>Sar</taxon>
        <taxon>Alveolata</taxon>
        <taxon>Dinophyceae</taxon>
        <taxon>Suessiales</taxon>
        <taxon>Symbiodiniaceae</taxon>
        <taxon>Cladocopium</taxon>
    </lineage>
</organism>
<dbReference type="EMBL" id="CAMXCT010003006">
    <property type="protein sequence ID" value="CAI4001903.1"/>
    <property type="molecule type" value="Genomic_DNA"/>
</dbReference>
<dbReference type="EMBL" id="CAMXCT020003006">
    <property type="protein sequence ID" value="CAL1155278.1"/>
    <property type="molecule type" value="Genomic_DNA"/>
</dbReference>
<evidence type="ECO:0000313" key="4">
    <source>
        <dbReference type="Proteomes" id="UP001152797"/>
    </source>
</evidence>
<dbReference type="Proteomes" id="UP001152797">
    <property type="component" value="Unassembled WGS sequence"/>
</dbReference>
<keyword evidence="4" id="KW-1185">Reference proteome</keyword>
<dbReference type="OrthoDB" id="10267986at2759"/>
<protein>
    <submittedName>
        <fullName evidence="3">U-box domain-containing protein</fullName>
    </submittedName>
</protein>
<dbReference type="AlphaFoldDB" id="A0A9P1D3S8"/>
<name>A0A9P1D3S8_9DINO</name>